<accession>A0A7W6CI66</accession>
<comment type="caution">
    <text evidence="2">The sequence shown here is derived from an EMBL/GenBank/DDBJ whole genome shotgun (WGS) entry which is preliminary data.</text>
</comment>
<feature type="signal peptide" evidence="1">
    <location>
        <begin position="1"/>
        <end position="33"/>
    </location>
</feature>
<proteinExistence type="predicted"/>
<dbReference type="Proteomes" id="UP000548867">
    <property type="component" value="Unassembled WGS sequence"/>
</dbReference>
<evidence type="ECO:0008006" key="4">
    <source>
        <dbReference type="Google" id="ProtNLM"/>
    </source>
</evidence>
<dbReference type="EMBL" id="JACIDX010000017">
    <property type="protein sequence ID" value="MBB3956939.1"/>
    <property type="molecule type" value="Genomic_DNA"/>
</dbReference>
<dbReference type="AlphaFoldDB" id="A0A7W6CI66"/>
<organism evidence="2 3">
    <name type="scientific">Novosphingobium sediminicola</name>
    <dbReference type="NCBI Taxonomy" id="563162"/>
    <lineage>
        <taxon>Bacteria</taxon>
        <taxon>Pseudomonadati</taxon>
        <taxon>Pseudomonadota</taxon>
        <taxon>Alphaproteobacteria</taxon>
        <taxon>Sphingomonadales</taxon>
        <taxon>Sphingomonadaceae</taxon>
        <taxon>Novosphingobium</taxon>
    </lineage>
</organism>
<reference evidence="2 3" key="1">
    <citation type="submission" date="2020-08" db="EMBL/GenBank/DDBJ databases">
        <title>Genomic Encyclopedia of Type Strains, Phase IV (KMG-IV): sequencing the most valuable type-strain genomes for metagenomic binning, comparative biology and taxonomic classification.</title>
        <authorList>
            <person name="Goeker M."/>
        </authorList>
    </citation>
    <scope>NUCLEOTIDE SEQUENCE [LARGE SCALE GENOMIC DNA]</scope>
    <source>
        <strain evidence="2 3">DSM 27057</strain>
    </source>
</reference>
<feature type="chain" id="PRO_5031398223" description="PepSY domain-containing protein" evidence="1">
    <location>
        <begin position="34"/>
        <end position="109"/>
    </location>
</feature>
<keyword evidence="1" id="KW-0732">Signal</keyword>
<sequence length="109" mass="12128">MFTRLTSMMMMAPLALWAVVSALALPPVPMAHAGPGEAQGEARREMRAGNVRSLREIETHVLPMMAGAQYLGPEYDPLAMAYRLKFVKDGRVVFVDVDARSGEILRQRR</sequence>
<evidence type="ECO:0000313" key="2">
    <source>
        <dbReference type="EMBL" id="MBB3956939.1"/>
    </source>
</evidence>
<gene>
    <name evidence="2" type="ORF">GGR38_003906</name>
</gene>
<dbReference type="RefSeq" id="WP_425497072.1">
    <property type="nucleotide sequence ID" value="NZ_JACIDX010000017.1"/>
</dbReference>
<evidence type="ECO:0000256" key="1">
    <source>
        <dbReference type="SAM" id="SignalP"/>
    </source>
</evidence>
<evidence type="ECO:0000313" key="3">
    <source>
        <dbReference type="Proteomes" id="UP000548867"/>
    </source>
</evidence>
<protein>
    <recommendedName>
        <fullName evidence="4">PepSY domain-containing protein</fullName>
    </recommendedName>
</protein>
<name>A0A7W6CI66_9SPHN</name>
<keyword evidence="3" id="KW-1185">Reference proteome</keyword>